<dbReference type="OrthoDB" id="9802281at2"/>
<keyword evidence="5 9" id="KW-0057">Aromatic amino acid biosynthesis</keyword>
<evidence type="ECO:0000313" key="13">
    <source>
        <dbReference type="Proteomes" id="UP000191200"/>
    </source>
</evidence>
<dbReference type="Gene3D" id="3.30.70.260">
    <property type="match status" value="1"/>
</dbReference>
<keyword evidence="4 9" id="KW-0028">Amino-acid biosynthesis</keyword>
<evidence type="ECO:0000256" key="2">
    <source>
        <dbReference type="ARBA" id="ARBA00013147"/>
    </source>
</evidence>
<dbReference type="AlphaFoldDB" id="A0A1J0A5T2"/>
<evidence type="ECO:0000256" key="6">
    <source>
        <dbReference type="ARBA" id="ARBA00023222"/>
    </source>
</evidence>
<dbReference type="InterPro" id="IPR018528">
    <property type="entry name" value="Preph_deHydtase_CS"/>
</dbReference>
<dbReference type="PROSITE" id="PS51171">
    <property type="entry name" value="PREPHENATE_DEHYDR_3"/>
    <property type="match status" value="1"/>
</dbReference>
<dbReference type="GO" id="GO:0009094">
    <property type="term" value="P:L-phenylalanine biosynthetic process"/>
    <property type="evidence" value="ECO:0007669"/>
    <property type="project" value="UniProtKB-UniPathway"/>
</dbReference>
<feature type="domain" description="Prephenate dehydratase" evidence="10">
    <location>
        <begin position="2"/>
        <end position="178"/>
    </location>
</feature>
<dbReference type="PROSITE" id="PS00858">
    <property type="entry name" value="PREPHENATE_DEHYDR_2"/>
    <property type="match status" value="1"/>
</dbReference>
<gene>
    <name evidence="9" type="primary">pheA</name>
    <name evidence="12" type="ORF">BHY08_05190</name>
</gene>
<dbReference type="InterPro" id="IPR002912">
    <property type="entry name" value="ACT_dom"/>
</dbReference>
<protein>
    <recommendedName>
        <fullName evidence="3 9">Prephenate dehydratase</fullName>
        <shortName evidence="9">PDT</shortName>
        <ecNumber evidence="2 9">4.2.1.51</ecNumber>
    </recommendedName>
</protein>
<evidence type="ECO:0000259" key="11">
    <source>
        <dbReference type="PROSITE" id="PS51671"/>
    </source>
</evidence>
<dbReference type="CDD" id="cd13633">
    <property type="entry name" value="PBP2_Sa-PDT_like"/>
    <property type="match status" value="1"/>
</dbReference>
<dbReference type="CDD" id="cd04905">
    <property type="entry name" value="ACT_CM-PDT"/>
    <property type="match status" value="1"/>
</dbReference>
<dbReference type="PANTHER" id="PTHR21022">
    <property type="entry name" value="PREPHENATE DEHYDRATASE P PROTEIN"/>
    <property type="match status" value="1"/>
</dbReference>
<name>A0A1J0A5T2_9ENTE</name>
<keyword evidence="13" id="KW-1185">Reference proteome</keyword>
<dbReference type="Pfam" id="PF01842">
    <property type="entry name" value="ACT"/>
    <property type="match status" value="1"/>
</dbReference>
<dbReference type="Gene3D" id="3.40.190.10">
    <property type="entry name" value="Periplasmic binding protein-like II"/>
    <property type="match status" value="2"/>
</dbReference>
<dbReference type="SUPFAM" id="SSF55021">
    <property type="entry name" value="ACT-like"/>
    <property type="match status" value="1"/>
</dbReference>
<evidence type="ECO:0000256" key="8">
    <source>
        <dbReference type="ARBA" id="ARBA00047848"/>
    </source>
</evidence>
<proteinExistence type="predicted"/>
<dbReference type="InterPro" id="IPR001086">
    <property type="entry name" value="Preph_deHydtase"/>
</dbReference>
<comment type="catalytic activity">
    <reaction evidence="8 9">
        <text>prephenate + H(+) = 3-phenylpyruvate + CO2 + H2O</text>
        <dbReference type="Rhea" id="RHEA:21648"/>
        <dbReference type="ChEBI" id="CHEBI:15377"/>
        <dbReference type="ChEBI" id="CHEBI:15378"/>
        <dbReference type="ChEBI" id="CHEBI:16526"/>
        <dbReference type="ChEBI" id="CHEBI:18005"/>
        <dbReference type="ChEBI" id="CHEBI:29934"/>
        <dbReference type="EC" id="4.2.1.51"/>
    </reaction>
</comment>
<dbReference type="UniPathway" id="UPA00121">
    <property type="reaction ID" value="UER00345"/>
</dbReference>
<dbReference type="KEGG" id="vte:BHY08_05190"/>
<evidence type="ECO:0000256" key="9">
    <source>
        <dbReference type="RuleBase" id="RU361254"/>
    </source>
</evidence>
<dbReference type="RefSeq" id="WP_071456864.1">
    <property type="nucleotide sequence ID" value="NZ_CABJEN010000001.1"/>
</dbReference>
<comment type="pathway">
    <text evidence="1 9">Amino-acid biosynthesis; L-phenylalanine biosynthesis; phenylpyruvate from prephenate: step 1/1.</text>
</comment>
<evidence type="ECO:0000256" key="7">
    <source>
        <dbReference type="ARBA" id="ARBA00023239"/>
    </source>
</evidence>
<keyword evidence="6 9" id="KW-0584">Phenylalanine biosynthesis</keyword>
<dbReference type="SUPFAM" id="SSF53850">
    <property type="entry name" value="Periplasmic binding protein-like II"/>
    <property type="match status" value="1"/>
</dbReference>
<evidence type="ECO:0000256" key="5">
    <source>
        <dbReference type="ARBA" id="ARBA00023141"/>
    </source>
</evidence>
<reference evidence="12 13" key="1">
    <citation type="submission" date="2016-09" db="EMBL/GenBank/DDBJ databases">
        <title>Vagococcus teuberi sp. nov., isolated from the Malian artisanal sour milk fene.</title>
        <authorList>
            <person name="Wullschleger S."/>
            <person name="Seifert C."/>
            <person name="Baumgartner S."/>
            <person name="Lacroix C."/>
            <person name="Bonfoh B."/>
            <person name="Stevens M.J."/>
            <person name="Meile L."/>
        </authorList>
    </citation>
    <scope>NUCLEOTIDE SEQUENCE [LARGE SCALE GENOMIC DNA]</scope>
    <source>
        <strain evidence="12 13">DSM 21459</strain>
    </source>
</reference>
<dbReference type="PROSITE" id="PS00857">
    <property type="entry name" value="PREPHENATE_DEHYDR_1"/>
    <property type="match status" value="1"/>
</dbReference>
<dbReference type="InterPro" id="IPR045865">
    <property type="entry name" value="ACT-like_dom_sf"/>
</dbReference>
<dbReference type="PROSITE" id="PS51671">
    <property type="entry name" value="ACT"/>
    <property type="match status" value="1"/>
</dbReference>
<evidence type="ECO:0000256" key="1">
    <source>
        <dbReference type="ARBA" id="ARBA00004741"/>
    </source>
</evidence>
<evidence type="ECO:0000259" key="10">
    <source>
        <dbReference type="PROSITE" id="PS51171"/>
    </source>
</evidence>
<dbReference type="Proteomes" id="UP000191200">
    <property type="component" value="Chromosome"/>
</dbReference>
<dbReference type="Pfam" id="PF00800">
    <property type="entry name" value="PDT"/>
    <property type="match status" value="1"/>
</dbReference>
<dbReference type="NCBIfam" id="NF008865">
    <property type="entry name" value="PRK11898.1"/>
    <property type="match status" value="1"/>
</dbReference>
<evidence type="ECO:0000313" key="12">
    <source>
        <dbReference type="EMBL" id="APB31273.1"/>
    </source>
</evidence>
<keyword evidence="7 9" id="KW-0456">Lyase</keyword>
<sequence length="275" mass="31108">MEVGYLGPKNSFTYKAASYYFDDSLLQPYASIANCLSALKKNQVDYAVVPIENSLEGSVHTSMDGLFQEKDITVCREIILPIQQNLLVNDLTIIPKKILSHPQALAQSQQFLETYYPDVLIEQVPSTTFAAEYVAEHPSESVAAIASKEAASEYGLEILSAGIQDNRFNQTRFWLLGKELLNHDNRLPEKMTLFITLPKNAPGILHKVLSAFAWREIDLSKIESRPLKTELGEYYFIIDVLIHDNIKLVEYALEEITLLGAKYQQLGYYPIVIKE</sequence>
<dbReference type="EMBL" id="CP017267">
    <property type="protein sequence ID" value="APB31273.1"/>
    <property type="molecule type" value="Genomic_DNA"/>
</dbReference>
<evidence type="ECO:0000256" key="4">
    <source>
        <dbReference type="ARBA" id="ARBA00022605"/>
    </source>
</evidence>
<evidence type="ECO:0000256" key="3">
    <source>
        <dbReference type="ARBA" id="ARBA00021872"/>
    </source>
</evidence>
<dbReference type="EC" id="4.2.1.51" evidence="2 9"/>
<feature type="domain" description="ACT" evidence="11">
    <location>
        <begin position="193"/>
        <end position="270"/>
    </location>
</feature>
<dbReference type="GO" id="GO:0004664">
    <property type="term" value="F:prephenate dehydratase activity"/>
    <property type="evidence" value="ECO:0007669"/>
    <property type="project" value="UniProtKB-UniRule"/>
</dbReference>
<dbReference type="PANTHER" id="PTHR21022:SF19">
    <property type="entry name" value="PREPHENATE DEHYDRATASE-RELATED"/>
    <property type="match status" value="1"/>
</dbReference>
<organism evidence="12 13">
    <name type="scientific">Vagococcus teuberi</name>
    <dbReference type="NCBI Taxonomy" id="519472"/>
    <lineage>
        <taxon>Bacteria</taxon>
        <taxon>Bacillati</taxon>
        <taxon>Bacillota</taxon>
        <taxon>Bacilli</taxon>
        <taxon>Lactobacillales</taxon>
        <taxon>Enterococcaceae</taxon>
        <taxon>Vagococcus</taxon>
    </lineage>
</organism>
<dbReference type="GO" id="GO:0005737">
    <property type="term" value="C:cytoplasm"/>
    <property type="evidence" value="ECO:0007669"/>
    <property type="project" value="TreeGrafter"/>
</dbReference>
<dbReference type="STRING" id="519472.BHY08_05190"/>
<accession>A0A1J0A5T2</accession>